<comment type="caution">
    <text evidence="2">The sequence shown here is derived from an EMBL/GenBank/DDBJ whole genome shotgun (WGS) entry which is preliminary data.</text>
</comment>
<feature type="region of interest" description="Disordered" evidence="1">
    <location>
        <begin position="54"/>
        <end position="77"/>
    </location>
</feature>
<reference evidence="2 3" key="1">
    <citation type="submission" date="2015-09" db="EMBL/GenBank/DDBJ databases">
        <title>Genome announcement of multiple Pseudomonas syringae strains.</title>
        <authorList>
            <person name="Thakur S."/>
            <person name="Wang P.W."/>
            <person name="Gong Y."/>
            <person name="Weir B.S."/>
            <person name="Guttman D.S."/>
        </authorList>
    </citation>
    <scope>NUCLEOTIDE SEQUENCE [LARGE SCALE GENOMIC DNA]</scope>
    <source>
        <strain evidence="2 3">ICMP17001</strain>
    </source>
</reference>
<accession>A0A0P9MGF4</accession>
<dbReference type="EMBL" id="LJQC01000920">
    <property type="protein sequence ID" value="KPW90759.1"/>
    <property type="molecule type" value="Genomic_DNA"/>
</dbReference>
<keyword evidence="3" id="KW-1185">Reference proteome</keyword>
<dbReference type="AlphaFoldDB" id="A0A0P9MGF4"/>
<dbReference type="PATRIC" id="fig|317659.3.peg.2393"/>
<evidence type="ECO:0000313" key="3">
    <source>
        <dbReference type="Proteomes" id="UP000051335"/>
    </source>
</evidence>
<protein>
    <submittedName>
        <fullName evidence="2">Uncharacterized protein</fullName>
    </submittedName>
</protein>
<name>A0A0P9MGF4_9PSED</name>
<sequence>MPHLCELSQIHKALQNLSMMPSDVVRLLAGAGDLHVIVPSRLWGRAGKVPADWQPYPDDAAARTPPAKSPASCDAQWPPRPLSLSAPFDSADEAARYAHGRIGSRIHSQIIGCLLFNPLTRAYRIAEPILDDGMPVYAPCSAFHPDAYYRPALPDGYRVDGMYFCSANLAVESGREVINDFFEPDDLHRMFSYRHKPAQRRKGLPIRYGFEMSAVYFSAADGALLCYTPSQSAEEFQLLQSVSRVYSGAESVQAQLAAGTLSVQDFVLRVARAGLLRVLQTSERWPDAGVIRPVA</sequence>
<evidence type="ECO:0000313" key="2">
    <source>
        <dbReference type="EMBL" id="KPW90759.1"/>
    </source>
</evidence>
<organism evidence="2 3">
    <name type="scientific">Pseudomonas syringae pv. coryli</name>
    <dbReference type="NCBI Taxonomy" id="317659"/>
    <lineage>
        <taxon>Bacteria</taxon>
        <taxon>Pseudomonadati</taxon>
        <taxon>Pseudomonadota</taxon>
        <taxon>Gammaproteobacteria</taxon>
        <taxon>Pseudomonadales</taxon>
        <taxon>Pseudomonadaceae</taxon>
        <taxon>Pseudomonas</taxon>
    </lineage>
</organism>
<dbReference type="Proteomes" id="UP000051335">
    <property type="component" value="Unassembled WGS sequence"/>
</dbReference>
<proteinExistence type="predicted"/>
<gene>
    <name evidence="2" type="ORF">ALO75_01533</name>
</gene>
<evidence type="ECO:0000256" key="1">
    <source>
        <dbReference type="SAM" id="MobiDB-lite"/>
    </source>
</evidence>